<dbReference type="PANTHER" id="PTHR30269:SF0">
    <property type="entry name" value="MEMBRANE TRANSPORTER PROTEIN YFCA-RELATED"/>
    <property type="match status" value="1"/>
</dbReference>
<feature type="transmembrane region" description="Helical" evidence="8">
    <location>
        <begin position="113"/>
        <end position="132"/>
    </location>
</feature>
<evidence type="ECO:0000256" key="1">
    <source>
        <dbReference type="ARBA" id="ARBA00004651"/>
    </source>
</evidence>
<dbReference type="InterPro" id="IPR052017">
    <property type="entry name" value="TSUP"/>
</dbReference>
<sequence>MNKFSGKAGSYLLHTHLTTWIILAICGFLSGFIDSTVGGGGLVSLPALLLVGLPPAAALGTNKLAGTLSALTSTLSYLRSGKVTYRLIAPAFPLGVIGAVVGAIVVHHLPSTFLRPLVLGLLVVVAGYTLWNKKLGLNTERPDLTSRTFIWTCLAALVVGFYDGFFGPGTGSFLMMIFVLLGFNFVNASGNARTLNFASNLGALTAFLFLRAVHYEDGLVLGACMVIGALVGSQFAIRKGARYVRPIFILVTCVVIVQQIYTLLS</sequence>
<protein>
    <recommendedName>
        <fullName evidence="8">Probable membrane transporter protein</fullName>
    </recommendedName>
</protein>
<dbReference type="RefSeq" id="WP_377944800.1">
    <property type="nucleotide sequence ID" value="NZ_JBHUCX010000083.1"/>
</dbReference>
<feature type="transmembrane region" description="Helical" evidence="8">
    <location>
        <begin position="12"/>
        <end position="33"/>
    </location>
</feature>
<keyword evidence="3" id="KW-0813">Transport</keyword>
<dbReference type="PANTHER" id="PTHR30269">
    <property type="entry name" value="TRANSMEMBRANE PROTEIN YFCA"/>
    <property type="match status" value="1"/>
</dbReference>
<feature type="transmembrane region" description="Helical" evidence="8">
    <location>
        <begin position="45"/>
        <end position="66"/>
    </location>
</feature>
<accession>A0ABW4JKE0</accession>
<evidence type="ECO:0000256" key="3">
    <source>
        <dbReference type="ARBA" id="ARBA00022448"/>
    </source>
</evidence>
<evidence type="ECO:0000313" key="10">
    <source>
        <dbReference type="Proteomes" id="UP001597079"/>
    </source>
</evidence>
<feature type="transmembrane region" description="Helical" evidence="8">
    <location>
        <begin position="219"/>
        <end position="237"/>
    </location>
</feature>
<feature type="transmembrane region" description="Helical" evidence="8">
    <location>
        <begin position="87"/>
        <end position="107"/>
    </location>
</feature>
<dbReference type="Pfam" id="PF01925">
    <property type="entry name" value="TauE"/>
    <property type="match status" value="1"/>
</dbReference>
<feature type="transmembrane region" description="Helical" evidence="8">
    <location>
        <begin position="244"/>
        <end position="264"/>
    </location>
</feature>
<evidence type="ECO:0000313" key="9">
    <source>
        <dbReference type="EMBL" id="MFD1676892.1"/>
    </source>
</evidence>
<comment type="caution">
    <text evidence="9">The sequence shown here is derived from an EMBL/GenBank/DDBJ whole genome shotgun (WGS) entry which is preliminary data.</text>
</comment>
<keyword evidence="10" id="KW-1185">Reference proteome</keyword>
<keyword evidence="6 8" id="KW-1133">Transmembrane helix</keyword>
<evidence type="ECO:0000256" key="6">
    <source>
        <dbReference type="ARBA" id="ARBA00022989"/>
    </source>
</evidence>
<dbReference type="InterPro" id="IPR002781">
    <property type="entry name" value="TM_pro_TauE-like"/>
</dbReference>
<evidence type="ECO:0000256" key="8">
    <source>
        <dbReference type="RuleBase" id="RU363041"/>
    </source>
</evidence>
<comment type="similarity">
    <text evidence="2 8">Belongs to the 4-toluene sulfonate uptake permease (TSUP) (TC 2.A.102) family.</text>
</comment>
<evidence type="ECO:0000256" key="4">
    <source>
        <dbReference type="ARBA" id="ARBA00022475"/>
    </source>
</evidence>
<dbReference type="EMBL" id="JBHUCX010000083">
    <property type="protein sequence ID" value="MFD1676892.1"/>
    <property type="molecule type" value="Genomic_DNA"/>
</dbReference>
<feature type="transmembrane region" description="Helical" evidence="8">
    <location>
        <begin position="194"/>
        <end position="213"/>
    </location>
</feature>
<evidence type="ECO:0000256" key="5">
    <source>
        <dbReference type="ARBA" id="ARBA00022692"/>
    </source>
</evidence>
<gene>
    <name evidence="9" type="ORF">ACFSB2_19650</name>
</gene>
<name>A0ABW4JKE0_9BACL</name>
<keyword evidence="5 8" id="KW-0812">Transmembrane</keyword>
<feature type="transmembrane region" description="Helical" evidence="8">
    <location>
        <begin position="168"/>
        <end position="187"/>
    </location>
</feature>
<evidence type="ECO:0000256" key="2">
    <source>
        <dbReference type="ARBA" id="ARBA00009142"/>
    </source>
</evidence>
<keyword evidence="4 8" id="KW-1003">Cell membrane</keyword>
<proteinExistence type="inferred from homology"/>
<evidence type="ECO:0000256" key="7">
    <source>
        <dbReference type="ARBA" id="ARBA00023136"/>
    </source>
</evidence>
<organism evidence="9 10">
    <name type="scientific">Alicyclobacillus fodiniaquatilis</name>
    <dbReference type="NCBI Taxonomy" id="1661150"/>
    <lineage>
        <taxon>Bacteria</taxon>
        <taxon>Bacillati</taxon>
        <taxon>Bacillota</taxon>
        <taxon>Bacilli</taxon>
        <taxon>Bacillales</taxon>
        <taxon>Alicyclobacillaceae</taxon>
        <taxon>Alicyclobacillus</taxon>
    </lineage>
</organism>
<keyword evidence="7 8" id="KW-0472">Membrane</keyword>
<comment type="subcellular location">
    <subcellularLocation>
        <location evidence="1 8">Cell membrane</location>
        <topology evidence="1 8">Multi-pass membrane protein</topology>
    </subcellularLocation>
</comment>
<reference evidence="10" key="1">
    <citation type="journal article" date="2019" name="Int. J. Syst. Evol. Microbiol.">
        <title>The Global Catalogue of Microorganisms (GCM) 10K type strain sequencing project: providing services to taxonomists for standard genome sequencing and annotation.</title>
        <authorList>
            <consortium name="The Broad Institute Genomics Platform"/>
            <consortium name="The Broad Institute Genome Sequencing Center for Infectious Disease"/>
            <person name="Wu L."/>
            <person name="Ma J."/>
        </authorList>
    </citation>
    <scope>NUCLEOTIDE SEQUENCE [LARGE SCALE GENOMIC DNA]</scope>
    <source>
        <strain evidence="10">CGMCC 1.12286</strain>
    </source>
</reference>
<dbReference type="Proteomes" id="UP001597079">
    <property type="component" value="Unassembled WGS sequence"/>
</dbReference>